<organism evidence="1 2">
    <name type="scientific">Romanomermis culicivorax</name>
    <name type="common">Nematode worm</name>
    <dbReference type="NCBI Taxonomy" id="13658"/>
    <lineage>
        <taxon>Eukaryota</taxon>
        <taxon>Metazoa</taxon>
        <taxon>Ecdysozoa</taxon>
        <taxon>Nematoda</taxon>
        <taxon>Enoplea</taxon>
        <taxon>Dorylaimia</taxon>
        <taxon>Mermithida</taxon>
        <taxon>Mermithoidea</taxon>
        <taxon>Mermithidae</taxon>
        <taxon>Romanomermis</taxon>
    </lineage>
</organism>
<dbReference type="Proteomes" id="UP000887565">
    <property type="component" value="Unplaced"/>
</dbReference>
<sequence length="86" mass="10109">MTDAIHAARLLMEKHREKNKPVYMAFLDLEKAFSWIPHEFIWYALGWHNIPETYVQWVKLLHHSITSAIRCPVGTSPPFDINVNVH</sequence>
<evidence type="ECO:0000313" key="2">
    <source>
        <dbReference type="WBParaSite" id="nRc.2.0.1.t08172-RA"/>
    </source>
</evidence>
<evidence type="ECO:0000313" key="1">
    <source>
        <dbReference type="Proteomes" id="UP000887565"/>
    </source>
</evidence>
<dbReference type="AlphaFoldDB" id="A0A915I213"/>
<dbReference type="WBParaSite" id="nRc.2.0.1.t08172-RA">
    <property type="protein sequence ID" value="nRc.2.0.1.t08172-RA"/>
    <property type="gene ID" value="nRc.2.0.1.g08172"/>
</dbReference>
<accession>A0A915I213</accession>
<reference evidence="2" key="1">
    <citation type="submission" date="2022-11" db="UniProtKB">
        <authorList>
            <consortium name="WormBaseParasite"/>
        </authorList>
    </citation>
    <scope>IDENTIFICATION</scope>
</reference>
<dbReference type="OMA" id="WHNIPET"/>
<name>A0A915I213_ROMCU</name>
<keyword evidence="1" id="KW-1185">Reference proteome</keyword>
<dbReference type="PANTHER" id="PTHR19446">
    <property type="entry name" value="REVERSE TRANSCRIPTASES"/>
    <property type="match status" value="1"/>
</dbReference>
<proteinExistence type="predicted"/>
<protein>
    <submittedName>
        <fullName evidence="2">Reverse transcriptase domain-containing protein</fullName>
    </submittedName>
</protein>